<dbReference type="SUPFAM" id="SSF56219">
    <property type="entry name" value="DNase I-like"/>
    <property type="match status" value="1"/>
</dbReference>
<reference evidence="3" key="1">
    <citation type="submission" date="2022-08" db="EMBL/GenBank/DDBJ databases">
        <title>Novel sulfate-reducing endosymbionts in the free-living metamonad Anaeramoeba.</title>
        <authorList>
            <person name="Jerlstrom-Hultqvist J."/>
            <person name="Cepicka I."/>
            <person name="Gallot-Lavallee L."/>
            <person name="Salas-Leiva D."/>
            <person name="Curtis B.A."/>
            <person name="Zahonova K."/>
            <person name="Pipaliya S."/>
            <person name="Dacks J."/>
            <person name="Roger A.J."/>
        </authorList>
    </citation>
    <scope>NUCLEOTIDE SEQUENCE</scope>
    <source>
        <strain evidence="3">Schooner1</strain>
    </source>
</reference>
<proteinExistence type="predicted"/>
<dbReference type="Gene3D" id="3.60.10.10">
    <property type="entry name" value="Endonuclease/exonuclease/phosphatase"/>
    <property type="match status" value="1"/>
</dbReference>
<comment type="caution">
    <text evidence="3">The sequence shown here is derived from an EMBL/GenBank/DDBJ whole genome shotgun (WGS) entry which is preliminary data.</text>
</comment>
<dbReference type="Proteomes" id="UP001150062">
    <property type="component" value="Unassembled WGS sequence"/>
</dbReference>
<sequence length="311" mass="36835">MSFKIGLWNVHSFQDGGCRIRGLEQASFLSKHDLDIVALIEVRRNNSQISDLELDLFADYSDNFSSKKRQTDLEYFANILESDFRFTPYYDDFGIAIFSKYKILHFASERIETNAIGGARCVYMATIQLNPNNQKHEQKETNEQNQKQKEGEEYETIDVFGTHLDHIKEQSRLVQMRIIWKFIKKNKRSKKYVLLGDFNCLSSSDHYPKEEWDRITEVRLDNSWEKPKCSLYNYITKKGFFDTWEYRNPKIRKNQGTCRFNTRIDYVFASKSLVTQNEKSQVVGYEKVETNLSDHHLIIVKFQNYKNSEQN</sequence>
<dbReference type="InterPro" id="IPR005135">
    <property type="entry name" value="Endo/exonuclease/phosphatase"/>
</dbReference>
<dbReference type="PANTHER" id="PTHR14859">
    <property type="entry name" value="CALCOFLUOR WHITE HYPERSENSITIVE PROTEIN PRECURSOR"/>
    <property type="match status" value="1"/>
</dbReference>
<dbReference type="InterPro" id="IPR051916">
    <property type="entry name" value="GPI-anchor_lipid_remodeler"/>
</dbReference>
<evidence type="ECO:0000259" key="2">
    <source>
        <dbReference type="Pfam" id="PF03372"/>
    </source>
</evidence>
<gene>
    <name evidence="3" type="ORF">M0813_17519</name>
</gene>
<accession>A0ABQ8YV77</accession>
<dbReference type="EMBL" id="JAOAOG010000110">
    <property type="protein sequence ID" value="KAJ6248552.1"/>
    <property type="molecule type" value="Genomic_DNA"/>
</dbReference>
<dbReference type="InterPro" id="IPR036691">
    <property type="entry name" value="Endo/exonu/phosph_ase_sf"/>
</dbReference>
<evidence type="ECO:0000313" key="4">
    <source>
        <dbReference type="Proteomes" id="UP001150062"/>
    </source>
</evidence>
<keyword evidence="4" id="KW-1185">Reference proteome</keyword>
<feature type="region of interest" description="Disordered" evidence="1">
    <location>
        <begin position="132"/>
        <end position="152"/>
    </location>
</feature>
<dbReference type="PANTHER" id="PTHR14859:SF1">
    <property type="entry name" value="PGAP2-INTERACTING PROTEIN"/>
    <property type="match status" value="1"/>
</dbReference>
<feature type="domain" description="Endonuclease/exonuclease/phosphatase" evidence="2">
    <location>
        <begin position="8"/>
        <end position="295"/>
    </location>
</feature>
<organism evidence="3 4">
    <name type="scientific">Anaeramoeba flamelloides</name>
    <dbReference type="NCBI Taxonomy" id="1746091"/>
    <lineage>
        <taxon>Eukaryota</taxon>
        <taxon>Metamonada</taxon>
        <taxon>Anaeramoebidae</taxon>
        <taxon>Anaeramoeba</taxon>
    </lineage>
</organism>
<protein>
    <recommendedName>
        <fullName evidence="2">Endonuclease/exonuclease/phosphatase domain-containing protein</fullName>
    </recommendedName>
</protein>
<dbReference type="Pfam" id="PF03372">
    <property type="entry name" value="Exo_endo_phos"/>
    <property type="match status" value="1"/>
</dbReference>
<feature type="compositionally biased region" description="Basic and acidic residues" evidence="1">
    <location>
        <begin position="134"/>
        <end position="151"/>
    </location>
</feature>
<name>A0ABQ8YV77_9EUKA</name>
<evidence type="ECO:0000313" key="3">
    <source>
        <dbReference type="EMBL" id="KAJ6248552.1"/>
    </source>
</evidence>
<evidence type="ECO:0000256" key="1">
    <source>
        <dbReference type="SAM" id="MobiDB-lite"/>
    </source>
</evidence>